<keyword evidence="3" id="KW-1185">Reference proteome</keyword>
<dbReference type="HOGENOM" id="CLU_046444_1_0_1"/>
<protein>
    <recommendedName>
        <fullName evidence="1">F-box domain-containing protein</fullName>
    </recommendedName>
</protein>
<dbReference type="Gene3D" id="3.80.10.10">
    <property type="entry name" value="Ribonuclease Inhibitor"/>
    <property type="match status" value="1"/>
</dbReference>
<dbReference type="STRING" id="933084.A0A067PAP8"/>
<name>A0A067PAP8_9AGAM</name>
<evidence type="ECO:0000313" key="2">
    <source>
        <dbReference type="EMBL" id="KDQ51849.1"/>
    </source>
</evidence>
<sequence>MFDQLSPFLLFDLPIELVDRVIDYVDEKRDVLALALTCRYFNTLLIPDHLRYRKILMDLCRLEAVENVIARPALGRSIRILLIRPRVSGRRREPLDRFCCGSVEASVVAESRVALALSMMPNLTKFEWDMYHEPETRDLLWEILIASCPRLCDLKVHILPGFIHHSENTLYRSKLFDLRHLTTIHLDITTPHWGDSAIPVHHIRRFLLGSPGLTSLHIAFNSLVPFDTIFSDASWCHLERLFLRTVSCHPTIFDSFLTRHPTIHHIHLSSINESNESWTQGPQYLSLQSGALPNLLHLRIDRRERACRIDDFLQHACWLKIQSISFHRLSCVSDTFTTFLHRHPSLEELSYAECHAIDNPHGILKDLLPGALPKLRKFTGDDFDYIQVCMAGCPLQEMCLNPEELESDRTEEAFRRVAHTLRYIDFTSEVGEEIGKRLERNVPELKPLRLFEPSWPY</sequence>
<dbReference type="InterPro" id="IPR032675">
    <property type="entry name" value="LRR_dom_sf"/>
</dbReference>
<dbReference type="SUPFAM" id="SSF52047">
    <property type="entry name" value="RNI-like"/>
    <property type="match status" value="1"/>
</dbReference>
<gene>
    <name evidence="2" type="ORF">JAAARDRAFT_210828</name>
</gene>
<proteinExistence type="predicted"/>
<dbReference type="OrthoDB" id="3036354at2759"/>
<dbReference type="InterPro" id="IPR001810">
    <property type="entry name" value="F-box_dom"/>
</dbReference>
<evidence type="ECO:0000259" key="1">
    <source>
        <dbReference type="PROSITE" id="PS50181"/>
    </source>
</evidence>
<feature type="domain" description="F-box" evidence="1">
    <location>
        <begin position="7"/>
        <end position="55"/>
    </location>
</feature>
<reference evidence="3" key="1">
    <citation type="journal article" date="2014" name="Proc. Natl. Acad. Sci. U.S.A.">
        <title>Extensive sampling of basidiomycete genomes demonstrates inadequacy of the white-rot/brown-rot paradigm for wood decay fungi.</title>
        <authorList>
            <person name="Riley R."/>
            <person name="Salamov A.A."/>
            <person name="Brown D.W."/>
            <person name="Nagy L.G."/>
            <person name="Floudas D."/>
            <person name="Held B.W."/>
            <person name="Levasseur A."/>
            <person name="Lombard V."/>
            <person name="Morin E."/>
            <person name="Otillar R."/>
            <person name="Lindquist E.A."/>
            <person name="Sun H."/>
            <person name="LaButti K.M."/>
            <person name="Schmutz J."/>
            <person name="Jabbour D."/>
            <person name="Luo H."/>
            <person name="Baker S.E."/>
            <person name="Pisabarro A.G."/>
            <person name="Walton J.D."/>
            <person name="Blanchette R.A."/>
            <person name="Henrissat B."/>
            <person name="Martin F."/>
            <person name="Cullen D."/>
            <person name="Hibbett D.S."/>
            <person name="Grigoriev I.V."/>
        </authorList>
    </citation>
    <scope>NUCLEOTIDE SEQUENCE [LARGE SCALE GENOMIC DNA]</scope>
    <source>
        <strain evidence="3">MUCL 33604</strain>
    </source>
</reference>
<evidence type="ECO:0000313" key="3">
    <source>
        <dbReference type="Proteomes" id="UP000027265"/>
    </source>
</evidence>
<dbReference type="Proteomes" id="UP000027265">
    <property type="component" value="Unassembled WGS sequence"/>
</dbReference>
<dbReference type="InterPro" id="IPR036047">
    <property type="entry name" value="F-box-like_dom_sf"/>
</dbReference>
<dbReference type="EMBL" id="KL197744">
    <property type="protein sequence ID" value="KDQ51849.1"/>
    <property type="molecule type" value="Genomic_DNA"/>
</dbReference>
<organism evidence="2 3">
    <name type="scientific">Jaapia argillacea MUCL 33604</name>
    <dbReference type="NCBI Taxonomy" id="933084"/>
    <lineage>
        <taxon>Eukaryota</taxon>
        <taxon>Fungi</taxon>
        <taxon>Dikarya</taxon>
        <taxon>Basidiomycota</taxon>
        <taxon>Agaricomycotina</taxon>
        <taxon>Agaricomycetes</taxon>
        <taxon>Agaricomycetidae</taxon>
        <taxon>Jaapiales</taxon>
        <taxon>Jaapiaceae</taxon>
        <taxon>Jaapia</taxon>
    </lineage>
</organism>
<accession>A0A067PAP8</accession>
<dbReference type="AlphaFoldDB" id="A0A067PAP8"/>
<dbReference type="SUPFAM" id="SSF81383">
    <property type="entry name" value="F-box domain"/>
    <property type="match status" value="1"/>
</dbReference>
<dbReference type="InParanoid" id="A0A067PAP8"/>
<dbReference type="PROSITE" id="PS50181">
    <property type="entry name" value="FBOX"/>
    <property type="match status" value="1"/>
</dbReference>